<dbReference type="SUPFAM" id="SSF53822">
    <property type="entry name" value="Periplasmic binding protein-like I"/>
    <property type="match status" value="1"/>
</dbReference>
<gene>
    <name evidence="5" type="ORF">EKH79_13405</name>
</gene>
<evidence type="ECO:0000313" key="5">
    <source>
        <dbReference type="EMBL" id="RUL63383.1"/>
    </source>
</evidence>
<dbReference type="GO" id="GO:0003700">
    <property type="term" value="F:DNA-binding transcription factor activity"/>
    <property type="evidence" value="ECO:0007669"/>
    <property type="project" value="TreeGrafter"/>
</dbReference>
<dbReference type="InterPro" id="IPR010982">
    <property type="entry name" value="Lambda_DNA-bd_dom_sf"/>
</dbReference>
<dbReference type="SMART" id="SM00354">
    <property type="entry name" value="HTH_LACI"/>
    <property type="match status" value="1"/>
</dbReference>
<dbReference type="Proteomes" id="UP000267077">
    <property type="component" value="Unassembled WGS sequence"/>
</dbReference>
<dbReference type="Gene3D" id="1.10.260.40">
    <property type="entry name" value="lambda repressor-like DNA-binding domains"/>
    <property type="match status" value="1"/>
</dbReference>
<dbReference type="PANTHER" id="PTHR30146:SF153">
    <property type="entry name" value="LACTOSE OPERON REPRESSOR"/>
    <property type="match status" value="1"/>
</dbReference>
<feature type="domain" description="HTH lacI-type" evidence="4">
    <location>
        <begin position="26"/>
        <end position="80"/>
    </location>
</feature>
<dbReference type="Pfam" id="PF13377">
    <property type="entry name" value="Peripla_BP_3"/>
    <property type="match status" value="1"/>
</dbReference>
<name>A0A432LSC5_9GAMM</name>
<evidence type="ECO:0000256" key="2">
    <source>
        <dbReference type="ARBA" id="ARBA00023125"/>
    </source>
</evidence>
<dbReference type="InterPro" id="IPR046335">
    <property type="entry name" value="LacI/GalR-like_sensor"/>
</dbReference>
<dbReference type="SUPFAM" id="SSF47413">
    <property type="entry name" value="lambda repressor-like DNA-binding domains"/>
    <property type="match status" value="1"/>
</dbReference>
<comment type="caution">
    <text evidence="5">The sequence shown here is derived from an EMBL/GenBank/DDBJ whole genome shotgun (WGS) entry which is preliminary data.</text>
</comment>
<dbReference type="Pfam" id="PF00356">
    <property type="entry name" value="LacI"/>
    <property type="match status" value="1"/>
</dbReference>
<evidence type="ECO:0000256" key="1">
    <source>
        <dbReference type="ARBA" id="ARBA00023015"/>
    </source>
</evidence>
<dbReference type="PROSITE" id="PS50932">
    <property type="entry name" value="HTH_LACI_2"/>
    <property type="match status" value="1"/>
</dbReference>
<keyword evidence="3" id="KW-0804">Transcription</keyword>
<reference evidence="5 6" key="1">
    <citation type="submission" date="2018-12" db="EMBL/GenBank/DDBJ databases">
        <title>Dyella dinghuensis sp. nov. DHOA06 and Dyella choica sp. nov. 4M-K27, isolated from forest soil.</title>
        <authorList>
            <person name="Qiu L.-H."/>
            <person name="Gao Z.-H."/>
        </authorList>
    </citation>
    <scope>NUCLEOTIDE SEQUENCE [LARGE SCALE GENOMIC DNA]</scope>
    <source>
        <strain evidence="5 6">DHOA06</strain>
    </source>
</reference>
<evidence type="ECO:0000259" key="4">
    <source>
        <dbReference type="PROSITE" id="PS50932"/>
    </source>
</evidence>
<evidence type="ECO:0000256" key="3">
    <source>
        <dbReference type="ARBA" id="ARBA00023163"/>
    </source>
</evidence>
<dbReference type="RefSeq" id="WP_126674318.1">
    <property type="nucleotide sequence ID" value="NZ_RYZR01000006.1"/>
</dbReference>
<keyword evidence="6" id="KW-1185">Reference proteome</keyword>
<dbReference type="GO" id="GO:0000976">
    <property type="term" value="F:transcription cis-regulatory region binding"/>
    <property type="evidence" value="ECO:0007669"/>
    <property type="project" value="TreeGrafter"/>
</dbReference>
<dbReference type="EMBL" id="RYZR01000006">
    <property type="protein sequence ID" value="RUL63383.1"/>
    <property type="molecule type" value="Genomic_DNA"/>
</dbReference>
<dbReference type="Gene3D" id="3.40.50.2300">
    <property type="match status" value="2"/>
</dbReference>
<dbReference type="PROSITE" id="PS00356">
    <property type="entry name" value="HTH_LACI_1"/>
    <property type="match status" value="1"/>
</dbReference>
<keyword evidence="1" id="KW-0805">Transcription regulation</keyword>
<sequence length="360" mass="38615">MPTHRFRESLLQKSTKKSIRRKGHAVTIGEVAKRAGVSPMTVSRVVNGTGNVRESTRERVKRVVSELDYTPNLAASALATAQGTRIALIYSNPSTAYLSELLVGAMRGVTRSAAQLVIEAWNERDPDAERAAARALARSVSGVILPPPLCESDVVVAELVRAGVPVVAIASGRPRTGVSSVRIDDFHASREMAAYLIGKGHTRIGYIKGDPNQTASQLRYEGFLAALHDAGIKPDRALVQQGRFTYRSGLRTGEKLLAQRKPPTAIIASNDDMAAAVISVAHRRGLDVPGDLSVVGFDDTSAATTVWPELTTIRQPIAAMADSAIDILLRAIRGREEAKVMVDHMVAHVLVKRGSVAAPE</sequence>
<dbReference type="OrthoDB" id="9798934at2"/>
<dbReference type="PANTHER" id="PTHR30146">
    <property type="entry name" value="LACI-RELATED TRANSCRIPTIONAL REPRESSOR"/>
    <property type="match status" value="1"/>
</dbReference>
<evidence type="ECO:0000313" key="6">
    <source>
        <dbReference type="Proteomes" id="UP000267077"/>
    </source>
</evidence>
<dbReference type="InterPro" id="IPR000843">
    <property type="entry name" value="HTH_LacI"/>
</dbReference>
<keyword evidence="2 5" id="KW-0238">DNA-binding</keyword>
<dbReference type="AlphaFoldDB" id="A0A432LSC5"/>
<accession>A0A432LSC5</accession>
<dbReference type="InterPro" id="IPR028082">
    <property type="entry name" value="Peripla_BP_I"/>
</dbReference>
<dbReference type="CDD" id="cd01392">
    <property type="entry name" value="HTH_LacI"/>
    <property type="match status" value="1"/>
</dbReference>
<organism evidence="5 6">
    <name type="scientific">Dyella dinghuensis</name>
    <dbReference type="NCBI Taxonomy" id="1920169"/>
    <lineage>
        <taxon>Bacteria</taxon>
        <taxon>Pseudomonadati</taxon>
        <taxon>Pseudomonadota</taxon>
        <taxon>Gammaproteobacteria</taxon>
        <taxon>Lysobacterales</taxon>
        <taxon>Rhodanobacteraceae</taxon>
        <taxon>Dyella</taxon>
    </lineage>
</organism>
<proteinExistence type="predicted"/>
<protein>
    <submittedName>
        <fullName evidence="5">LacI family DNA-binding transcriptional regulator</fullName>
    </submittedName>
</protein>
<dbReference type="CDD" id="cd01545">
    <property type="entry name" value="PBP1_SalR"/>
    <property type="match status" value="1"/>
</dbReference>